<keyword evidence="2" id="KW-0378">Hydrolase</keyword>
<evidence type="ECO:0000313" key="2">
    <source>
        <dbReference type="EMBL" id="CAA9387901.1"/>
    </source>
</evidence>
<dbReference type="PRINTS" id="PR00412">
    <property type="entry name" value="EPOXHYDRLASE"/>
</dbReference>
<accession>A0A6J4NNY4</accession>
<dbReference type="InterPro" id="IPR050266">
    <property type="entry name" value="AB_hydrolase_sf"/>
</dbReference>
<gene>
    <name evidence="2" type="ORF">AVDCRST_MAG35-241</name>
</gene>
<evidence type="ECO:0000259" key="1">
    <source>
        <dbReference type="Pfam" id="PF00561"/>
    </source>
</evidence>
<dbReference type="EC" id="3.8.1.5" evidence="2"/>
<dbReference type="EMBL" id="CADCUY010000046">
    <property type="protein sequence ID" value="CAA9387901.1"/>
    <property type="molecule type" value="Genomic_DNA"/>
</dbReference>
<dbReference type="AlphaFoldDB" id="A0A6J4NNY4"/>
<dbReference type="InterPro" id="IPR000639">
    <property type="entry name" value="Epox_hydrolase-like"/>
</dbReference>
<dbReference type="InterPro" id="IPR029058">
    <property type="entry name" value="AB_hydrolase_fold"/>
</dbReference>
<proteinExistence type="predicted"/>
<dbReference type="InterPro" id="IPR000073">
    <property type="entry name" value="AB_hydrolase_1"/>
</dbReference>
<sequence>MTPYRSSRVHVLGSWMHYLDVGAGRPVLLLHGNPTSSFLWRHVLERAGDHDGGHRWIAPDLIGMGASGKPDLDYRLADHVRYVDAFVAALGLTDVVLVGHDWGVTIALDRLRRHPADVRGVAVMEGRLQPLPGWGDVDDGGRELFQRLREPGLGERLVLEENFFVDALLPAGLVRPLARDEAEAYAAPYPDPASRRPLLQWAREIPVAGDPADVTALVADAAAHLGRTAAPVLLVHGDPGVLVTAETVAWCRGTVGDLTVADVGGPAGHFLPEDRPGPVADALLRWVGRLP</sequence>
<dbReference type="PANTHER" id="PTHR43798:SF33">
    <property type="entry name" value="HYDROLASE, PUTATIVE (AFU_ORTHOLOGUE AFUA_2G14860)-RELATED"/>
    <property type="match status" value="1"/>
</dbReference>
<name>A0A6J4NNY4_9ACTN</name>
<dbReference type="Gene3D" id="3.40.50.1820">
    <property type="entry name" value="alpha/beta hydrolase"/>
    <property type="match status" value="1"/>
</dbReference>
<dbReference type="GO" id="GO:0016020">
    <property type="term" value="C:membrane"/>
    <property type="evidence" value="ECO:0007669"/>
    <property type="project" value="TreeGrafter"/>
</dbReference>
<dbReference type="NCBIfam" id="NF002938">
    <property type="entry name" value="PRK03592.1"/>
    <property type="match status" value="1"/>
</dbReference>
<dbReference type="Pfam" id="PF00561">
    <property type="entry name" value="Abhydrolase_1"/>
    <property type="match status" value="1"/>
</dbReference>
<feature type="domain" description="AB hydrolase-1" evidence="1">
    <location>
        <begin position="26"/>
        <end position="151"/>
    </location>
</feature>
<dbReference type="PANTHER" id="PTHR43798">
    <property type="entry name" value="MONOACYLGLYCEROL LIPASE"/>
    <property type="match status" value="1"/>
</dbReference>
<dbReference type="SUPFAM" id="SSF53474">
    <property type="entry name" value="alpha/beta-Hydrolases"/>
    <property type="match status" value="1"/>
</dbReference>
<protein>
    <submittedName>
        <fullName evidence="2">Haloalkane dehalogenase( )</fullName>
        <ecNumber evidence="2">3.8.1.5</ecNumber>
    </submittedName>
</protein>
<reference evidence="2" key="1">
    <citation type="submission" date="2020-02" db="EMBL/GenBank/DDBJ databases">
        <authorList>
            <person name="Meier V. D."/>
        </authorList>
    </citation>
    <scope>NUCLEOTIDE SEQUENCE</scope>
    <source>
        <strain evidence="2">AVDCRST_MAG35</strain>
    </source>
</reference>
<dbReference type="GO" id="GO:0018786">
    <property type="term" value="F:haloalkane dehalogenase activity"/>
    <property type="evidence" value="ECO:0007669"/>
    <property type="project" value="UniProtKB-EC"/>
</dbReference>
<organism evidence="2">
    <name type="scientific">uncultured Quadrisphaera sp</name>
    <dbReference type="NCBI Taxonomy" id="904978"/>
    <lineage>
        <taxon>Bacteria</taxon>
        <taxon>Bacillati</taxon>
        <taxon>Actinomycetota</taxon>
        <taxon>Actinomycetes</taxon>
        <taxon>Kineosporiales</taxon>
        <taxon>Kineosporiaceae</taxon>
        <taxon>Quadrisphaera</taxon>
        <taxon>environmental samples</taxon>
    </lineage>
</organism>